<accession>A0A8S9LJD6</accession>
<feature type="region of interest" description="Disordered" evidence="2">
    <location>
        <begin position="160"/>
        <end position="211"/>
    </location>
</feature>
<protein>
    <submittedName>
        <fullName evidence="3">Uncharacterized protein</fullName>
    </submittedName>
</protein>
<feature type="compositionally biased region" description="Polar residues" evidence="2">
    <location>
        <begin position="191"/>
        <end position="211"/>
    </location>
</feature>
<dbReference type="PANTHER" id="PTHR18921">
    <property type="entry name" value="MYOSIN HEAVY CHAIN - RELATED"/>
    <property type="match status" value="1"/>
</dbReference>
<evidence type="ECO:0000313" key="4">
    <source>
        <dbReference type="Proteomes" id="UP000712281"/>
    </source>
</evidence>
<dbReference type="GO" id="GO:0031267">
    <property type="term" value="F:small GTPase binding"/>
    <property type="evidence" value="ECO:0007669"/>
    <property type="project" value="TreeGrafter"/>
</dbReference>
<evidence type="ECO:0000256" key="1">
    <source>
        <dbReference type="SAM" id="Coils"/>
    </source>
</evidence>
<gene>
    <name evidence="3" type="ORF">F2Q68_00045197</name>
</gene>
<dbReference type="Proteomes" id="UP000712281">
    <property type="component" value="Unassembled WGS sequence"/>
</dbReference>
<feature type="region of interest" description="Disordered" evidence="2">
    <location>
        <begin position="33"/>
        <end position="52"/>
    </location>
</feature>
<keyword evidence="1" id="KW-0175">Coiled coil</keyword>
<dbReference type="AlphaFoldDB" id="A0A8S9LJD6"/>
<evidence type="ECO:0000313" key="3">
    <source>
        <dbReference type="EMBL" id="KAF2608180.1"/>
    </source>
</evidence>
<evidence type="ECO:0000256" key="2">
    <source>
        <dbReference type="SAM" id="MobiDB-lite"/>
    </source>
</evidence>
<organism evidence="3 4">
    <name type="scientific">Brassica cretica</name>
    <name type="common">Mustard</name>
    <dbReference type="NCBI Taxonomy" id="69181"/>
    <lineage>
        <taxon>Eukaryota</taxon>
        <taxon>Viridiplantae</taxon>
        <taxon>Streptophyta</taxon>
        <taxon>Embryophyta</taxon>
        <taxon>Tracheophyta</taxon>
        <taxon>Spermatophyta</taxon>
        <taxon>Magnoliopsida</taxon>
        <taxon>eudicotyledons</taxon>
        <taxon>Gunneridae</taxon>
        <taxon>Pentapetalae</taxon>
        <taxon>rosids</taxon>
        <taxon>malvids</taxon>
        <taxon>Brassicales</taxon>
        <taxon>Brassicaceae</taxon>
        <taxon>Brassiceae</taxon>
        <taxon>Brassica</taxon>
    </lineage>
</organism>
<dbReference type="PANTHER" id="PTHR18921:SF4">
    <property type="entry name" value="GRIP DOMAIN-CONTAINING PROTEIN"/>
    <property type="match status" value="1"/>
</dbReference>
<dbReference type="GO" id="GO:0006888">
    <property type="term" value="P:endoplasmic reticulum to Golgi vesicle-mediated transport"/>
    <property type="evidence" value="ECO:0007669"/>
    <property type="project" value="TreeGrafter"/>
</dbReference>
<proteinExistence type="predicted"/>
<feature type="compositionally biased region" description="Basic and acidic residues" evidence="2">
    <location>
        <begin position="174"/>
        <end position="183"/>
    </location>
</feature>
<reference evidence="3" key="1">
    <citation type="submission" date="2019-12" db="EMBL/GenBank/DDBJ databases">
        <title>Genome sequencing and annotation of Brassica cretica.</title>
        <authorList>
            <person name="Studholme D.J."/>
            <person name="Sarris P.F."/>
        </authorList>
    </citation>
    <scope>NUCLEOTIDE SEQUENCE</scope>
    <source>
        <strain evidence="3">PFS-001/15</strain>
        <tissue evidence="3">Leaf</tissue>
    </source>
</reference>
<comment type="caution">
    <text evidence="3">The sequence shown here is derived from an EMBL/GenBank/DDBJ whole genome shotgun (WGS) entry which is preliminary data.</text>
</comment>
<dbReference type="GO" id="GO:0005794">
    <property type="term" value="C:Golgi apparatus"/>
    <property type="evidence" value="ECO:0007669"/>
    <property type="project" value="TreeGrafter"/>
</dbReference>
<dbReference type="EMBL" id="QGKW02000276">
    <property type="protein sequence ID" value="KAF2608180.1"/>
    <property type="molecule type" value="Genomic_DNA"/>
</dbReference>
<sequence>MWSSIKNLKENLNKIALDVHEDDDDEVEEALHSYGSANNVGGRRSSRSASRYQISNGIESPAHHEIERYKAEIKKLQESESDIKALSVNYAALEDKERIGVAQQGGGKGVVRGVLGFPGRFVGGILGGKTAGSHANAASDNHSFADLWVDFLLKDAEERERREAEEAAAAATEAKQDSEKTRQDGSLPDSEYSTVPLRSSDSNQRLSRVLP</sequence>
<dbReference type="GO" id="GO:0007030">
    <property type="term" value="P:Golgi organization"/>
    <property type="evidence" value="ECO:0007669"/>
    <property type="project" value="TreeGrafter"/>
</dbReference>
<name>A0A8S9LJD6_BRACR</name>
<feature type="coiled-coil region" evidence="1">
    <location>
        <begin position="66"/>
        <end position="96"/>
    </location>
</feature>